<feature type="region of interest" description="Disordered" evidence="1">
    <location>
        <begin position="27"/>
        <end position="183"/>
    </location>
</feature>
<feature type="compositionally biased region" description="Basic and acidic residues" evidence="1">
    <location>
        <begin position="116"/>
        <end position="147"/>
    </location>
</feature>
<sequence>MNRLSSTIRGPPVRHLLSIRRTYLTTRPLLTSSSSPPEAANASAESGGSRSKDAAEATDVSGSDNTKPVTDTVPDALAGEGAKGVTGGGKPLSSTAHPPPQPKIINAEVPGNGAHLTKEQQAEVDQHNKEFEARPDRAEKAKGDKVNQKFWSGGGSREAPGTKAGGGESGSGTKEGAEGSGSG</sequence>
<evidence type="ECO:0000313" key="2">
    <source>
        <dbReference type="EMBL" id="KAJ9149894.1"/>
    </source>
</evidence>
<reference evidence="2" key="1">
    <citation type="submission" date="2022-07" db="EMBL/GenBank/DDBJ databases">
        <title>Fungi with potential for degradation of polypropylene.</title>
        <authorList>
            <person name="Gostincar C."/>
        </authorList>
    </citation>
    <scope>NUCLEOTIDE SEQUENCE</scope>
    <source>
        <strain evidence="2">EXF-13308</strain>
    </source>
</reference>
<evidence type="ECO:0000313" key="3">
    <source>
        <dbReference type="Proteomes" id="UP001174694"/>
    </source>
</evidence>
<feature type="compositionally biased region" description="Gly residues" evidence="1">
    <location>
        <begin position="81"/>
        <end position="90"/>
    </location>
</feature>
<feature type="compositionally biased region" description="Low complexity" evidence="1">
    <location>
        <begin position="27"/>
        <end position="49"/>
    </location>
</feature>
<dbReference type="Proteomes" id="UP001174694">
    <property type="component" value="Unassembled WGS sequence"/>
</dbReference>
<dbReference type="AlphaFoldDB" id="A0AA38VL27"/>
<keyword evidence="3" id="KW-1185">Reference proteome</keyword>
<dbReference type="EMBL" id="JANBVO010000009">
    <property type="protein sequence ID" value="KAJ9149894.1"/>
    <property type="molecule type" value="Genomic_DNA"/>
</dbReference>
<protein>
    <submittedName>
        <fullName evidence="2">Uncharacterized protein</fullName>
    </submittedName>
</protein>
<evidence type="ECO:0000256" key="1">
    <source>
        <dbReference type="SAM" id="MobiDB-lite"/>
    </source>
</evidence>
<feature type="compositionally biased region" description="Polar residues" evidence="1">
    <location>
        <begin position="60"/>
        <end position="69"/>
    </location>
</feature>
<comment type="caution">
    <text evidence="2">The sequence shown here is derived from an EMBL/GenBank/DDBJ whole genome shotgun (WGS) entry which is preliminary data.</text>
</comment>
<organism evidence="2 3">
    <name type="scientific">Pleurostoma richardsiae</name>
    <dbReference type="NCBI Taxonomy" id="41990"/>
    <lineage>
        <taxon>Eukaryota</taxon>
        <taxon>Fungi</taxon>
        <taxon>Dikarya</taxon>
        <taxon>Ascomycota</taxon>
        <taxon>Pezizomycotina</taxon>
        <taxon>Sordariomycetes</taxon>
        <taxon>Sordariomycetidae</taxon>
        <taxon>Calosphaeriales</taxon>
        <taxon>Pleurostomataceae</taxon>
        <taxon>Pleurostoma</taxon>
    </lineage>
</organism>
<name>A0AA38VL27_9PEZI</name>
<accession>A0AA38VL27</accession>
<proteinExistence type="predicted"/>
<gene>
    <name evidence="2" type="ORF">NKR23_g4179</name>
</gene>